<dbReference type="CDD" id="cd00028">
    <property type="entry name" value="B_lectin"/>
    <property type="match status" value="1"/>
</dbReference>
<evidence type="ECO:0000259" key="12">
    <source>
        <dbReference type="PROSITE" id="PS50026"/>
    </source>
</evidence>
<dbReference type="SMART" id="SM00108">
    <property type="entry name" value="B_lectin"/>
    <property type="match status" value="1"/>
</dbReference>
<dbReference type="EnsemblPlants" id="TraesCS2B02G117300.1">
    <property type="protein sequence ID" value="TraesCS2B02G117300.1"/>
    <property type="gene ID" value="TraesCS2B02G117300"/>
</dbReference>
<evidence type="ECO:0000259" key="13">
    <source>
        <dbReference type="PROSITE" id="PS50927"/>
    </source>
</evidence>
<dbReference type="AlphaFoldDB" id="A0A3B6C001"/>
<dbReference type="Pfam" id="PF08276">
    <property type="entry name" value="PAN_2"/>
    <property type="match status" value="1"/>
</dbReference>
<dbReference type="GO" id="GO:0016020">
    <property type="term" value="C:membrane"/>
    <property type="evidence" value="ECO:0007669"/>
    <property type="project" value="UniProtKB-SubCell"/>
</dbReference>
<dbReference type="InterPro" id="IPR001480">
    <property type="entry name" value="Bulb-type_lectin_dom"/>
</dbReference>
<comment type="function">
    <text evidence="1">Involved in sporophytic self-incompatibility system (the inability of flowering plants to achieve self-fertilization).</text>
</comment>
<evidence type="ECO:0000256" key="5">
    <source>
        <dbReference type="ARBA" id="ARBA00023157"/>
    </source>
</evidence>
<accession>A0A3B6C001</accession>
<evidence type="ECO:0000256" key="9">
    <source>
        <dbReference type="PROSITE-ProRule" id="PRU00076"/>
    </source>
</evidence>
<dbReference type="OrthoDB" id="673608at2759"/>
<reference evidence="15" key="2">
    <citation type="submission" date="2018-10" db="UniProtKB">
        <authorList>
            <consortium name="EnsemblPlants"/>
        </authorList>
    </citation>
    <scope>IDENTIFICATION</scope>
</reference>
<proteinExistence type="predicted"/>
<dbReference type="PROSITE" id="PS50026">
    <property type="entry name" value="EGF_3"/>
    <property type="match status" value="1"/>
</dbReference>
<feature type="transmembrane region" description="Helical" evidence="10">
    <location>
        <begin position="453"/>
        <end position="473"/>
    </location>
</feature>
<dbReference type="GO" id="GO:0004674">
    <property type="term" value="F:protein serine/threonine kinase activity"/>
    <property type="evidence" value="ECO:0007669"/>
    <property type="project" value="UniProtKB-EC"/>
</dbReference>
<dbReference type="Gramene" id="TraesCS2B02G117300.1">
    <property type="protein sequence ID" value="TraesCS2B02G117300.1"/>
    <property type="gene ID" value="TraesCS2B02G117300"/>
</dbReference>
<dbReference type="SMART" id="SM00473">
    <property type="entry name" value="PAN_AP"/>
    <property type="match status" value="1"/>
</dbReference>
<comment type="caution">
    <text evidence="9">Lacks conserved residue(s) required for the propagation of feature annotation.</text>
</comment>
<feature type="signal peptide" evidence="11">
    <location>
        <begin position="1"/>
        <end position="26"/>
    </location>
</feature>
<dbReference type="Gene3D" id="2.90.10.10">
    <property type="entry name" value="Bulb-type lectin domain"/>
    <property type="match status" value="1"/>
</dbReference>
<name>A0A3B6C001_WHEAT</name>
<dbReference type="PANTHER" id="PTHR32444">
    <property type="entry name" value="BULB-TYPE LECTIN DOMAIN-CONTAINING PROTEIN"/>
    <property type="match status" value="1"/>
</dbReference>
<protein>
    <recommendedName>
        <fullName evidence="3">non-specific serine/threonine protein kinase</fullName>
        <ecNumber evidence="3">2.7.11.1</ecNumber>
    </recommendedName>
</protein>
<dbReference type="STRING" id="4565.A0A3B6C001"/>
<dbReference type="GO" id="GO:0048544">
    <property type="term" value="P:recognition of pollen"/>
    <property type="evidence" value="ECO:0007669"/>
    <property type="project" value="InterPro"/>
</dbReference>
<feature type="domain" description="Apple" evidence="14">
    <location>
        <begin position="350"/>
        <end position="436"/>
    </location>
</feature>
<dbReference type="OMA" id="MEWQALP"/>
<comment type="catalytic activity">
    <reaction evidence="7">
        <text>L-threonyl-[protein] + ATP = O-phospho-L-threonyl-[protein] + ADP + H(+)</text>
        <dbReference type="Rhea" id="RHEA:46608"/>
        <dbReference type="Rhea" id="RHEA-COMP:11060"/>
        <dbReference type="Rhea" id="RHEA-COMP:11605"/>
        <dbReference type="ChEBI" id="CHEBI:15378"/>
        <dbReference type="ChEBI" id="CHEBI:30013"/>
        <dbReference type="ChEBI" id="CHEBI:30616"/>
        <dbReference type="ChEBI" id="CHEBI:61977"/>
        <dbReference type="ChEBI" id="CHEBI:456216"/>
        <dbReference type="EC" id="2.7.11.1"/>
    </reaction>
</comment>
<feature type="transmembrane region" description="Helical" evidence="10">
    <location>
        <begin position="35"/>
        <end position="55"/>
    </location>
</feature>
<keyword evidence="10" id="KW-0472">Membrane</keyword>
<evidence type="ECO:0000256" key="1">
    <source>
        <dbReference type="ARBA" id="ARBA00003061"/>
    </source>
</evidence>
<dbReference type="Proteomes" id="UP000019116">
    <property type="component" value="Chromosome 2B"/>
</dbReference>
<dbReference type="Gramene" id="TraesCS2B03G0282800.1">
    <property type="protein sequence ID" value="TraesCS2B03G0282800.1.CDS"/>
    <property type="gene ID" value="TraesCS2B03G0282800"/>
</dbReference>
<dbReference type="Pfam" id="PF01453">
    <property type="entry name" value="B_lectin"/>
    <property type="match status" value="1"/>
</dbReference>
<dbReference type="PANTHER" id="PTHR32444:SF248">
    <property type="entry name" value="NON-SPECIFIC SERINE_THREONINE PROTEIN KINASE"/>
    <property type="match status" value="1"/>
</dbReference>
<comment type="subcellular location">
    <subcellularLocation>
        <location evidence="2">Membrane</location>
        <topology evidence="2">Single-pass type I membrane protein</topology>
    </subcellularLocation>
</comment>
<evidence type="ECO:0000256" key="6">
    <source>
        <dbReference type="ARBA" id="ARBA00023170"/>
    </source>
</evidence>
<reference evidence="15" key="1">
    <citation type="submission" date="2018-08" db="EMBL/GenBank/DDBJ databases">
        <authorList>
            <person name="Rossello M."/>
        </authorList>
    </citation>
    <scope>NUCLEOTIDE SEQUENCE [LARGE SCALE GENOMIC DNA]</scope>
    <source>
        <strain evidence="15">cv. Chinese Spring</strain>
    </source>
</reference>
<comment type="catalytic activity">
    <reaction evidence="8">
        <text>L-seryl-[protein] + ATP = O-phospho-L-seryl-[protein] + ADP + H(+)</text>
        <dbReference type="Rhea" id="RHEA:17989"/>
        <dbReference type="Rhea" id="RHEA-COMP:9863"/>
        <dbReference type="Rhea" id="RHEA-COMP:11604"/>
        <dbReference type="ChEBI" id="CHEBI:15378"/>
        <dbReference type="ChEBI" id="CHEBI:29999"/>
        <dbReference type="ChEBI" id="CHEBI:30616"/>
        <dbReference type="ChEBI" id="CHEBI:83421"/>
        <dbReference type="ChEBI" id="CHEBI:456216"/>
        <dbReference type="EC" id="2.7.11.1"/>
    </reaction>
</comment>
<dbReference type="InterPro" id="IPR000858">
    <property type="entry name" value="S_locus_glycoprot_dom"/>
</dbReference>
<dbReference type="Pfam" id="PF00954">
    <property type="entry name" value="S_locus_glycop"/>
    <property type="match status" value="1"/>
</dbReference>
<evidence type="ECO:0000256" key="10">
    <source>
        <dbReference type="SAM" id="Phobius"/>
    </source>
</evidence>
<feature type="chain" id="PRO_5043171837" description="non-specific serine/threonine protein kinase" evidence="11">
    <location>
        <begin position="27"/>
        <end position="483"/>
    </location>
</feature>
<dbReference type="SMR" id="A0A3B6C001"/>
<evidence type="ECO:0000256" key="3">
    <source>
        <dbReference type="ARBA" id="ARBA00012513"/>
    </source>
</evidence>
<keyword evidence="16" id="KW-1185">Reference proteome</keyword>
<dbReference type="InterPro" id="IPR035446">
    <property type="entry name" value="SLSG/EP1"/>
</dbReference>
<keyword evidence="6" id="KW-0675">Receptor</keyword>
<keyword evidence="10" id="KW-0812">Transmembrane</keyword>
<dbReference type="CDD" id="cd01098">
    <property type="entry name" value="PAN_AP_plant"/>
    <property type="match status" value="1"/>
</dbReference>
<dbReference type="PROSITE" id="PS50927">
    <property type="entry name" value="BULB_LECTIN"/>
    <property type="match status" value="1"/>
</dbReference>
<keyword evidence="10" id="KW-1133">Transmembrane helix</keyword>
<dbReference type="SUPFAM" id="SSF51110">
    <property type="entry name" value="alpha-D-mannose-specific plant lectins"/>
    <property type="match status" value="1"/>
</dbReference>
<evidence type="ECO:0000256" key="4">
    <source>
        <dbReference type="ARBA" id="ARBA00022729"/>
    </source>
</evidence>
<evidence type="ECO:0000256" key="7">
    <source>
        <dbReference type="ARBA" id="ARBA00047899"/>
    </source>
</evidence>
<dbReference type="EC" id="2.7.11.1" evidence="3"/>
<dbReference type="InterPro" id="IPR003609">
    <property type="entry name" value="Pan_app"/>
</dbReference>
<feature type="domain" description="EGF-like" evidence="12">
    <location>
        <begin position="292"/>
        <end position="330"/>
    </location>
</feature>
<dbReference type="InterPro" id="IPR036426">
    <property type="entry name" value="Bulb-type_lectin_dom_sf"/>
</dbReference>
<dbReference type="PIRSF" id="PIRSF002686">
    <property type="entry name" value="SLG"/>
    <property type="match status" value="1"/>
</dbReference>
<sequence length="483" mass="52415">MEWQALPCFTGTAVLILLIVLPFSASDNRLVPGKPLSPGSIIVSDGGAFALGFFAPSKSTPTKLYLGIWYNGIPKLTIVWVANRETPATNTTSSTLSFTNTSNLVLSEGDGGGRVLWATTNVGAAPASSPPTAVLLNTGNLVICSPNGSMLWQSFEHPTDTFLPGMKIRYRYGARVDNERIVAWKGSSDPSPGRFSFGVDRNTLLQTFLSDGSRPVLRSATWMGDLVMSQRMNNNSIIVYTAFVDNKEEIYVTYTLSEGATHTRYVVTYSGEYQLQSWSSWTSTWDVLWKWPSAECTRYGYCGPYGYCNETVLPAPSCKCLDGFEPANIEELASGRFSTGCRRKEPLRGCGDGFLALPGMKSRDRFTRIGIGGSTFEECAAKCNRNCSCVGYAYAKLSSGRSGGDVARCLVWAGELVDTGKSSAVLGGETLYIRLAGMDASTGKRTKSNAVRIVLPIFGSSVLVLICISLAWFKFKGTFGYYP</sequence>
<keyword evidence="4 11" id="KW-0732">Signal</keyword>
<evidence type="ECO:0000259" key="14">
    <source>
        <dbReference type="PROSITE" id="PS50948"/>
    </source>
</evidence>
<dbReference type="GO" id="GO:0051707">
    <property type="term" value="P:response to other organism"/>
    <property type="evidence" value="ECO:0007669"/>
    <property type="project" value="UniProtKB-ARBA"/>
</dbReference>
<dbReference type="InterPro" id="IPR000742">
    <property type="entry name" value="EGF"/>
</dbReference>
<evidence type="ECO:0000256" key="8">
    <source>
        <dbReference type="ARBA" id="ARBA00048679"/>
    </source>
</evidence>
<dbReference type="PROSITE" id="PS50948">
    <property type="entry name" value="PAN"/>
    <property type="match status" value="1"/>
</dbReference>
<organism evidence="15">
    <name type="scientific">Triticum aestivum</name>
    <name type="common">Wheat</name>
    <dbReference type="NCBI Taxonomy" id="4565"/>
    <lineage>
        <taxon>Eukaryota</taxon>
        <taxon>Viridiplantae</taxon>
        <taxon>Streptophyta</taxon>
        <taxon>Embryophyta</taxon>
        <taxon>Tracheophyta</taxon>
        <taxon>Spermatophyta</taxon>
        <taxon>Magnoliopsida</taxon>
        <taxon>Liliopsida</taxon>
        <taxon>Poales</taxon>
        <taxon>Poaceae</taxon>
        <taxon>BOP clade</taxon>
        <taxon>Pooideae</taxon>
        <taxon>Triticodae</taxon>
        <taxon>Triticeae</taxon>
        <taxon>Triticinae</taxon>
        <taxon>Triticum</taxon>
    </lineage>
</organism>
<evidence type="ECO:0000256" key="11">
    <source>
        <dbReference type="SAM" id="SignalP"/>
    </source>
</evidence>
<keyword evidence="5" id="KW-1015">Disulfide bond</keyword>
<evidence type="ECO:0000256" key="2">
    <source>
        <dbReference type="ARBA" id="ARBA00004479"/>
    </source>
</evidence>
<evidence type="ECO:0000313" key="16">
    <source>
        <dbReference type="Proteomes" id="UP000019116"/>
    </source>
</evidence>
<evidence type="ECO:0000313" key="15">
    <source>
        <dbReference type="EnsemblPlants" id="TraesCS2B02G117300.1"/>
    </source>
</evidence>
<feature type="domain" description="Bulb-type lectin" evidence="13">
    <location>
        <begin position="27"/>
        <end position="156"/>
    </location>
</feature>
<keyword evidence="9" id="KW-0245">EGF-like domain</keyword>